<dbReference type="PROSITE" id="PS51450">
    <property type="entry name" value="LRR"/>
    <property type="match status" value="5"/>
</dbReference>
<protein>
    <submittedName>
        <fullName evidence="3">LPXTG cell wall anchor domain-containing protein</fullName>
    </submittedName>
    <submittedName>
        <fullName evidence="4">LPXTG_cell wall anchor domain-containing protein</fullName>
    </submittedName>
</protein>
<dbReference type="Pfam" id="PF12799">
    <property type="entry name" value="LRR_4"/>
    <property type="match status" value="2"/>
</dbReference>
<dbReference type="EMBL" id="CATOUU010000924">
    <property type="protein sequence ID" value="CAI9959809.1"/>
    <property type="molecule type" value="Genomic_DNA"/>
</dbReference>
<name>A0AA86QUV8_9EUKA</name>
<dbReference type="PANTHER" id="PTHR46652">
    <property type="entry name" value="LEUCINE-RICH REPEAT AND IQ DOMAIN-CONTAINING PROTEIN 1-RELATED"/>
    <property type="match status" value="1"/>
</dbReference>
<dbReference type="InterPro" id="IPR001611">
    <property type="entry name" value="Leu-rich_rpt"/>
</dbReference>
<evidence type="ECO:0000256" key="1">
    <source>
        <dbReference type="ARBA" id="ARBA00022614"/>
    </source>
</evidence>
<dbReference type="InterPro" id="IPR032675">
    <property type="entry name" value="LRR_dom_sf"/>
</dbReference>
<dbReference type="PANTHER" id="PTHR46652:SF3">
    <property type="entry name" value="LEUCINE-RICH REPEAT-CONTAINING PROTEIN 9"/>
    <property type="match status" value="1"/>
</dbReference>
<organism evidence="3">
    <name type="scientific">Hexamita inflata</name>
    <dbReference type="NCBI Taxonomy" id="28002"/>
    <lineage>
        <taxon>Eukaryota</taxon>
        <taxon>Metamonada</taxon>
        <taxon>Diplomonadida</taxon>
        <taxon>Hexamitidae</taxon>
        <taxon>Hexamitinae</taxon>
        <taxon>Hexamita</taxon>
    </lineage>
</organism>
<comment type="caution">
    <text evidence="3">The sequence shown here is derived from an EMBL/GenBank/DDBJ whole genome shotgun (WGS) entry which is preliminary data.</text>
</comment>
<dbReference type="SMART" id="SM00365">
    <property type="entry name" value="LRR_SD22"/>
    <property type="match status" value="7"/>
</dbReference>
<evidence type="ECO:0000256" key="2">
    <source>
        <dbReference type="ARBA" id="ARBA00022737"/>
    </source>
</evidence>
<dbReference type="SUPFAM" id="SSF52058">
    <property type="entry name" value="L domain-like"/>
    <property type="match status" value="1"/>
</dbReference>
<keyword evidence="1" id="KW-0433">Leucine-rich repeat</keyword>
<proteinExistence type="predicted"/>
<evidence type="ECO:0000313" key="5">
    <source>
        <dbReference type="Proteomes" id="UP001642409"/>
    </source>
</evidence>
<sequence length="347" mass="39896">MLSYDQIQNIQYEKHINRIRNGVLKIRNDESLNDLSFTQRLRLKQLHISNCHQISFQHAFSDTCSQFKADSCEISNLNGIEQNKQLKTLFLYYNQIEDLSPLRFIKSIGTLSIGNNKIKDISPLNQLNNLKSLQLYNNNISDLSQIKDLFFLETLSVNNNKISSLYGIQKLKCLKDIQAENNRITDLCGVQDFKQLYKLYLSNNQISDVSPLSGCSSLVILQIKNNQLTDVSPLQNNIQLKYISMQGNFITDFQAFNQLQTEETLFYFGSQKQPSPILILTSNVIKTIFTTKINLGKIQQKHKLIQERLSSFIHQSKKLSNALANVQLKLTNNFLHYFGVCELASQQ</sequence>
<dbReference type="EMBL" id="CAXDID020000146">
    <property type="protein sequence ID" value="CAL6040673.1"/>
    <property type="molecule type" value="Genomic_DNA"/>
</dbReference>
<evidence type="ECO:0000313" key="4">
    <source>
        <dbReference type="EMBL" id="CAL6040673.1"/>
    </source>
</evidence>
<dbReference type="InterPro" id="IPR050836">
    <property type="entry name" value="SDS22/Internalin_LRR"/>
</dbReference>
<reference evidence="3" key="1">
    <citation type="submission" date="2023-06" db="EMBL/GenBank/DDBJ databases">
        <authorList>
            <person name="Kurt Z."/>
        </authorList>
    </citation>
    <scope>NUCLEOTIDE SEQUENCE</scope>
</reference>
<keyword evidence="5" id="KW-1185">Reference proteome</keyword>
<evidence type="ECO:0000313" key="3">
    <source>
        <dbReference type="EMBL" id="CAI9959809.1"/>
    </source>
</evidence>
<reference evidence="4 5" key="2">
    <citation type="submission" date="2024-07" db="EMBL/GenBank/DDBJ databases">
        <authorList>
            <person name="Akdeniz Z."/>
        </authorList>
    </citation>
    <scope>NUCLEOTIDE SEQUENCE [LARGE SCALE GENOMIC DNA]</scope>
</reference>
<dbReference type="Proteomes" id="UP001642409">
    <property type="component" value="Unassembled WGS sequence"/>
</dbReference>
<dbReference type="AlphaFoldDB" id="A0AA86QUV8"/>
<gene>
    <name evidence="4" type="ORF">HINF_LOCUS38448</name>
    <name evidence="3" type="ORF">HINF_LOCUS47454</name>
</gene>
<accession>A0AA86QUV8</accession>
<keyword evidence="2" id="KW-0677">Repeat</keyword>
<dbReference type="InterPro" id="IPR025875">
    <property type="entry name" value="Leu-rich_rpt_4"/>
</dbReference>
<dbReference type="Gene3D" id="3.80.10.10">
    <property type="entry name" value="Ribonuclease Inhibitor"/>
    <property type="match status" value="1"/>
</dbReference>